<proteinExistence type="predicted"/>
<gene>
    <name evidence="2" type="ORF">Sangu_3114800</name>
</gene>
<evidence type="ECO:0000313" key="2">
    <source>
        <dbReference type="EMBL" id="KAL0302210.1"/>
    </source>
</evidence>
<feature type="compositionally biased region" description="Basic and acidic residues" evidence="1">
    <location>
        <begin position="1"/>
        <end position="13"/>
    </location>
</feature>
<evidence type="ECO:0000256" key="1">
    <source>
        <dbReference type="SAM" id="MobiDB-lite"/>
    </source>
</evidence>
<protein>
    <submittedName>
        <fullName evidence="2">Uncharacterized protein</fullName>
    </submittedName>
</protein>
<accession>A0AAW2K5N5</accession>
<name>A0AAW2K5N5_9LAMI</name>
<dbReference type="AlphaFoldDB" id="A0AAW2K5N5"/>
<reference evidence="2" key="1">
    <citation type="submission" date="2020-06" db="EMBL/GenBank/DDBJ databases">
        <authorList>
            <person name="Li T."/>
            <person name="Hu X."/>
            <person name="Zhang T."/>
            <person name="Song X."/>
            <person name="Zhang H."/>
            <person name="Dai N."/>
            <person name="Sheng W."/>
            <person name="Hou X."/>
            <person name="Wei L."/>
        </authorList>
    </citation>
    <scope>NUCLEOTIDE SEQUENCE</scope>
    <source>
        <strain evidence="2">G01</strain>
        <tissue evidence="2">Leaf</tissue>
    </source>
</reference>
<comment type="caution">
    <text evidence="2">The sequence shown here is derived from an EMBL/GenBank/DDBJ whole genome shotgun (WGS) entry which is preliminary data.</text>
</comment>
<dbReference type="EMBL" id="JACGWK010000301">
    <property type="protein sequence ID" value="KAL0302210.1"/>
    <property type="molecule type" value="Genomic_DNA"/>
</dbReference>
<reference evidence="2" key="2">
    <citation type="journal article" date="2024" name="Plant">
        <title>Genomic evolution and insights into agronomic trait innovations of Sesamum species.</title>
        <authorList>
            <person name="Miao H."/>
            <person name="Wang L."/>
            <person name="Qu L."/>
            <person name="Liu H."/>
            <person name="Sun Y."/>
            <person name="Le M."/>
            <person name="Wang Q."/>
            <person name="Wei S."/>
            <person name="Zheng Y."/>
            <person name="Lin W."/>
            <person name="Duan Y."/>
            <person name="Cao H."/>
            <person name="Xiong S."/>
            <person name="Wang X."/>
            <person name="Wei L."/>
            <person name="Li C."/>
            <person name="Ma Q."/>
            <person name="Ju M."/>
            <person name="Zhao R."/>
            <person name="Li G."/>
            <person name="Mu C."/>
            <person name="Tian Q."/>
            <person name="Mei H."/>
            <person name="Zhang T."/>
            <person name="Gao T."/>
            <person name="Zhang H."/>
        </authorList>
    </citation>
    <scope>NUCLEOTIDE SEQUENCE</scope>
    <source>
        <strain evidence="2">G01</strain>
    </source>
</reference>
<organism evidence="2">
    <name type="scientific">Sesamum angustifolium</name>
    <dbReference type="NCBI Taxonomy" id="2727405"/>
    <lineage>
        <taxon>Eukaryota</taxon>
        <taxon>Viridiplantae</taxon>
        <taxon>Streptophyta</taxon>
        <taxon>Embryophyta</taxon>
        <taxon>Tracheophyta</taxon>
        <taxon>Spermatophyta</taxon>
        <taxon>Magnoliopsida</taxon>
        <taxon>eudicotyledons</taxon>
        <taxon>Gunneridae</taxon>
        <taxon>Pentapetalae</taxon>
        <taxon>asterids</taxon>
        <taxon>lamiids</taxon>
        <taxon>Lamiales</taxon>
        <taxon>Pedaliaceae</taxon>
        <taxon>Sesamum</taxon>
    </lineage>
</organism>
<sequence length="141" mass="15207">MMKLDEDGQEHSDSSIPDTVPPSRGRFNLGFFGGPAAVLFSSSLSESESESVSSSASLGVCCSSPSSSPSALKLRRWGLIFRREVGGVEQWGELRTSIRAIERQKKGGWGLGRSRRGQHGSKRLLGSLDVGKTFSLPTHIE</sequence>
<feature type="region of interest" description="Disordered" evidence="1">
    <location>
        <begin position="1"/>
        <end position="22"/>
    </location>
</feature>